<reference evidence="1" key="1">
    <citation type="submission" date="2022-01" db="EMBL/GenBank/DDBJ databases">
        <authorList>
            <person name="Criscuolo A."/>
        </authorList>
    </citation>
    <scope>NUCLEOTIDE SEQUENCE</scope>
    <source>
        <strain evidence="1">CIP111891</strain>
    </source>
</reference>
<dbReference type="EMBL" id="CAKMMW010000003">
    <property type="protein sequence ID" value="CAH1200476.1"/>
    <property type="molecule type" value="Genomic_DNA"/>
</dbReference>
<comment type="caution">
    <text evidence="1">The sequence shown here is derived from an EMBL/GenBank/DDBJ whole genome shotgun (WGS) entry which is preliminary data.</text>
</comment>
<proteinExistence type="predicted"/>
<gene>
    <name evidence="1" type="ORF">PAECIP111891_01771</name>
</gene>
<keyword evidence="2" id="KW-1185">Reference proteome</keyword>
<accession>A0ABM9C2L2</accession>
<name>A0ABM9C2L2_9BACL</name>
<evidence type="ECO:0000313" key="2">
    <source>
        <dbReference type="Proteomes" id="UP000838821"/>
    </source>
</evidence>
<evidence type="ECO:0000313" key="1">
    <source>
        <dbReference type="EMBL" id="CAH1200476.1"/>
    </source>
</evidence>
<sequence length="29" mass="3509">MKYVKRVAYLHAFSNIDIKLVEKVVFLHF</sequence>
<protein>
    <submittedName>
        <fullName evidence="1">Uncharacterized protein</fullName>
    </submittedName>
</protein>
<organism evidence="1 2">
    <name type="scientific">Paenibacillus allorhizoplanae</name>
    <dbReference type="NCBI Taxonomy" id="2905648"/>
    <lineage>
        <taxon>Bacteria</taxon>
        <taxon>Bacillati</taxon>
        <taxon>Bacillota</taxon>
        <taxon>Bacilli</taxon>
        <taxon>Bacillales</taxon>
        <taxon>Paenibacillaceae</taxon>
        <taxon>Paenibacillus</taxon>
    </lineage>
</organism>
<dbReference type="Proteomes" id="UP000838821">
    <property type="component" value="Unassembled WGS sequence"/>
</dbReference>